<comment type="caution">
    <text evidence="1">The sequence shown here is derived from an EMBL/GenBank/DDBJ whole genome shotgun (WGS) entry which is preliminary data.</text>
</comment>
<organism evidence="1 2">
    <name type="scientific">Streptomyces stelliscabiei</name>
    <dbReference type="NCBI Taxonomy" id="146820"/>
    <lineage>
        <taxon>Bacteria</taxon>
        <taxon>Bacillati</taxon>
        <taxon>Actinomycetota</taxon>
        <taxon>Actinomycetes</taxon>
        <taxon>Kitasatosporales</taxon>
        <taxon>Streptomycetaceae</taxon>
        <taxon>Streptomyces</taxon>
    </lineage>
</organism>
<gene>
    <name evidence="1" type="ORF">H4687_005827</name>
</gene>
<dbReference type="RefSeq" id="WP_046913288.1">
    <property type="nucleotide sequence ID" value="NZ_JADBGF010000001.1"/>
</dbReference>
<reference evidence="1 2" key="1">
    <citation type="submission" date="2020-10" db="EMBL/GenBank/DDBJ databases">
        <title>Sequencing the genomes of 1000 actinobacteria strains.</title>
        <authorList>
            <person name="Klenk H.-P."/>
        </authorList>
    </citation>
    <scope>NUCLEOTIDE SEQUENCE [LARGE SCALE GENOMIC DNA]</scope>
    <source>
        <strain evidence="1 2">DSM 41803</strain>
    </source>
</reference>
<protein>
    <submittedName>
        <fullName evidence="1">Uncharacterized protein</fullName>
    </submittedName>
</protein>
<proteinExistence type="predicted"/>
<dbReference type="AlphaFoldDB" id="A0A8I0P532"/>
<accession>A0A8I0P532</accession>
<name>A0A8I0P532_9ACTN</name>
<evidence type="ECO:0000313" key="2">
    <source>
        <dbReference type="Proteomes" id="UP000629287"/>
    </source>
</evidence>
<keyword evidence="2" id="KW-1185">Reference proteome</keyword>
<dbReference type="Proteomes" id="UP000629287">
    <property type="component" value="Unassembled WGS sequence"/>
</dbReference>
<evidence type="ECO:0000313" key="1">
    <source>
        <dbReference type="EMBL" id="MBE1599698.1"/>
    </source>
</evidence>
<dbReference type="OrthoDB" id="4329610at2"/>
<dbReference type="EMBL" id="JADBGF010000001">
    <property type="protein sequence ID" value="MBE1599698.1"/>
    <property type="molecule type" value="Genomic_DNA"/>
</dbReference>
<sequence>MAYLNPSAGASREGSQTAAVTNAAAATAAAAAGANPTKAEFDALLADTNALRTKLNALLAAMRASGQMAS</sequence>
<dbReference type="GeneID" id="86830374"/>